<dbReference type="Gene3D" id="2.60.120.260">
    <property type="entry name" value="Galactose-binding domain-like"/>
    <property type="match status" value="1"/>
</dbReference>
<evidence type="ECO:0000313" key="5">
    <source>
        <dbReference type="Proteomes" id="UP000285146"/>
    </source>
</evidence>
<dbReference type="InterPro" id="IPR013736">
    <property type="entry name" value="Xaa-Pro_dipept_C"/>
</dbReference>
<feature type="region of interest" description="Disordered" evidence="2">
    <location>
        <begin position="1"/>
        <end position="30"/>
    </location>
</feature>
<feature type="region of interest" description="Disordered" evidence="2">
    <location>
        <begin position="391"/>
        <end position="418"/>
    </location>
</feature>
<dbReference type="InterPro" id="IPR029058">
    <property type="entry name" value="AB_hydrolase_fold"/>
</dbReference>
<evidence type="ECO:0000259" key="3">
    <source>
        <dbReference type="SMART" id="SM00939"/>
    </source>
</evidence>
<dbReference type="SUPFAM" id="SSF49785">
    <property type="entry name" value="Galactose-binding domain-like"/>
    <property type="match status" value="1"/>
</dbReference>
<dbReference type="InterPro" id="IPR008979">
    <property type="entry name" value="Galactose-bd-like_sf"/>
</dbReference>
<feature type="domain" description="Xaa-Pro dipeptidyl-peptidase C-terminal" evidence="3">
    <location>
        <begin position="350"/>
        <end position="581"/>
    </location>
</feature>
<keyword evidence="5" id="KW-1185">Reference proteome</keyword>
<dbReference type="NCBIfam" id="TIGR00976">
    <property type="entry name" value="CocE_NonD"/>
    <property type="match status" value="1"/>
</dbReference>
<dbReference type="InterPro" id="IPR000383">
    <property type="entry name" value="Xaa-Pro-like_dom"/>
</dbReference>
<accession>A0A423WMH4</accession>
<protein>
    <recommendedName>
        <fullName evidence="3">Xaa-Pro dipeptidyl-peptidase C-terminal domain-containing protein</fullName>
    </recommendedName>
</protein>
<evidence type="ECO:0000256" key="1">
    <source>
        <dbReference type="ARBA" id="ARBA00022801"/>
    </source>
</evidence>
<dbReference type="SMART" id="SM00939">
    <property type="entry name" value="PepX_C"/>
    <property type="match status" value="1"/>
</dbReference>
<dbReference type="Gene3D" id="1.10.3020.10">
    <property type="entry name" value="alpha-amino acid ester hydrolase ( Helical cap domain)"/>
    <property type="match status" value="1"/>
</dbReference>
<dbReference type="STRING" id="1230097.A0A423WMH4"/>
<dbReference type="Pfam" id="PF08530">
    <property type="entry name" value="PepX_C"/>
    <property type="match status" value="1"/>
</dbReference>
<dbReference type="Proteomes" id="UP000285146">
    <property type="component" value="Unassembled WGS sequence"/>
</dbReference>
<dbReference type="EMBL" id="LKEB01000047">
    <property type="protein sequence ID" value="ROW04637.1"/>
    <property type="molecule type" value="Genomic_DNA"/>
</dbReference>
<gene>
    <name evidence="4" type="ORF">VPNG_07405</name>
</gene>
<dbReference type="OrthoDB" id="416441at2759"/>
<dbReference type="GO" id="GO:0008239">
    <property type="term" value="F:dipeptidyl-peptidase activity"/>
    <property type="evidence" value="ECO:0007669"/>
    <property type="project" value="InterPro"/>
</dbReference>
<dbReference type="InterPro" id="IPR005674">
    <property type="entry name" value="CocE/Ser_esterase"/>
</dbReference>
<dbReference type="InParanoid" id="A0A423WMH4"/>
<dbReference type="AlphaFoldDB" id="A0A423WMH4"/>
<evidence type="ECO:0000256" key="2">
    <source>
        <dbReference type="SAM" id="MobiDB-lite"/>
    </source>
</evidence>
<dbReference type="SUPFAM" id="SSF53474">
    <property type="entry name" value="alpha/beta-Hydrolases"/>
    <property type="match status" value="1"/>
</dbReference>
<evidence type="ECO:0000313" key="4">
    <source>
        <dbReference type="EMBL" id="ROW04637.1"/>
    </source>
</evidence>
<organism evidence="4 5">
    <name type="scientific">Cytospora leucostoma</name>
    <dbReference type="NCBI Taxonomy" id="1230097"/>
    <lineage>
        <taxon>Eukaryota</taxon>
        <taxon>Fungi</taxon>
        <taxon>Dikarya</taxon>
        <taxon>Ascomycota</taxon>
        <taxon>Pezizomycotina</taxon>
        <taxon>Sordariomycetes</taxon>
        <taxon>Sordariomycetidae</taxon>
        <taxon>Diaporthales</taxon>
        <taxon>Cytosporaceae</taxon>
        <taxon>Cytospora</taxon>
    </lineage>
</organism>
<name>A0A423WMH4_9PEZI</name>
<comment type="caution">
    <text evidence="4">The sequence shown here is derived from an EMBL/GenBank/DDBJ whole genome shotgun (WGS) entry which is preliminary data.</text>
</comment>
<reference evidence="4 5" key="1">
    <citation type="submission" date="2015-09" db="EMBL/GenBank/DDBJ databases">
        <title>Host preference determinants of Valsa canker pathogens revealed by comparative genomics.</title>
        <authorList>
            <person name="Yin Z."/>
            <person name="Huang L."/>
        </authorList>
    </citation>
    <scope>NUCLEOTIDE SEQUENCE [LARGE SCALE GENOMIC DNA]</scope>
    <source>
        <strain evidence="4 5">SXYLt</strain>
    </source>
</reference>
<keyword evidence="1" id="KW-0378">Hydrolase</keyword>
<sequence>MSQLEYVSQGHRSICNTTSPPTTGPTSPMADKAVPRGYLGALLDRLVGWKNGLPPETCSYTVTPVKIPLEGEEDVQLLADLFQPVATGNEPAAGTVLVQSPYGRGIPLNLNARVLPPRGYNVLYVSSRGTFGSGGKLDPARTDAADGIRVVRWMRKQPWYTGTFGTIGASFLGYSQWALMGAEEPPDDMVAAVPLVGPHDFSELIWGTGAFWLASIDWAHNTTQTSRHPIRRYYNMITANSLGLIGIKKSVPLVDGAKAVLGDKTPWLYEWLTRPDWENDDFYKPMKQDKALDTTEVAILLQGGWQDVFTNDTIAQFQRLNKRGSTVAMTVGPWDHLGSGRGEGVLKETLEWLDKYLAKRKTGDIRPAPIRFNVTGADEWRWTSSWPPATKPLELHLGSQGRLGGEQSEQTDESSFRFDPHDPTPTMGGSLLFAGGTVDDTALARRPDVLSFTTAPLDHDVEVLGKPRIELTHSSDNPHVDVFVRLSEVSAKGVSHNITEVYRRLDPDRAPSGRPVKVELLLTDCAHRFKRGTAIRLYVAGGNFPHYSYNLGSGENQGTGTTLKPATHTVHFGGVSGSKIVLPVSSD</sequence>
<feature type="compositionally biased region" description="Low complexity" evidence="2">
    <location>
        <begin position="17"/>
        <end position="28"/>
    </location>
</feature>
<proteinExistence type="predicted"/>
<dbReference type="Gene3D" id="3.40.50.1820">
    <property type="entry name" value="alpha/beta hydrolase"/>
    <property type="match status" value="1"/>
</dbReference>
<dbReference type="Pfam" id="PF02129">
    <property type="entry name" value="Peptidase_S15"/>
    <property type="match status" value="1"/>
</dbReference>
<feature type="compositionally biased region" description="Polar residues" evidence="2">
    <location>
        <begin position="1"/>
        <end position="16"/>
    </location>
</feature>